<keyword evidence="1" id="KW-0812">Transmembrane</keyword>
<dbReference type="PROSITE" id="PS51832">
    <property type="entry name" value="HD_GYP"/>
    <property type="match status" value="1"/>
</dbReference>
<dbReference type="EMBL" id="LGGP01000174">
    <property type="protein sequence ID" value="KUK80314.1"/>
    <property type="molecule type" value="Genomic_DNA"/>
</dbReference>
<accession>A0A101HP27</accession>
<dbReference type="NCBIfam" id="TIGR00229">
    <property type="entry name" value="sensory_box"/>
    <property type="match status" value="2"/>
</dbReference>
<dbReference type="InterPro" id="IPR029016">
    <property type="entry name" value="GAF-like_dom_sf"/>
</dbReference>
<dbReference type="PANTHER" id="PTHR43155:SF2">
    <property type="entry name" value="CYCLIC DI-GMP PHOSPHODIESTERASE PA4108"/>
    <property type="match status" value="1"/>
</dbReference>
<dbReference type="SMART" id="SM00267">
    <property type="entry name" value="GGDEF"/>
    <property type="match status" value="1"/>
</dbReference>
<dbReference type="Proteomes" id="UP000054092">
    <property type="component" value="Unassembled WGS sequence"/>
</dbReference>
<dbReference type="InterPro" id="IPR029787">
    <property type="entry name" value="Nucleotide_cyclase"/>
</dbReference>
<dbReference type="Gene3D" id="3.30.450.20">
    <property type="entry name" value="PAS domain"/>
    <property type="match status" value="2"/>
</dbReference>
<dbReference type="AlphaFoldDB" id="A0A101HP27"/>
<dbReference type="SMART" id="SM00471">
    <property type="entry name" value="HDc"/>
    <property type="match status" value="1"/>
</dbReference>
<dbReference type="Gene3D" id="1.10.3210.10">
    <property type="entry name" value="Hypothetical protein af1432"/>
    <property type="match status" value="1"/>
</dbReference>
<feature type="transmembrane region" description="Helical" evidence="1">
    <location>
        <begin position="20"/>
        <end position="40"/>
    </location>
</feature>
<comment type="caution">
    <text evidence="6">The sequence shown here is derived from an EMBL/GenBank/DDBJ whole genome shotgun (WGS) entry which is preliminary data.</text>
</comment>
<dbReference type="PATRIC" id="fig|1184387.3.peg.1472"/>
<dbReference type="PANTHER" id="PTHR43155">
    <property type="entry name" value="CYCLIC DI-GMP PHOSPHODIESTERASE PA4108-RELATED"/>
    <property type="match status" value="1"/>
</dbReference>
<evidence type="ECO:0000259" key="3">
    <source>
        <dbReference type="PROSITE" id="PS50113"/>
    </source>
</evidence>
<feature type="domain" description="PAS" evidence="2">
    <location>
        <begin position="239"/>
        <end position="290"/>
    </location>
</feature>
<dbReference type="InterPro" id="IPR000160">
    <property type="entry name" value="GGDEF_dom"/>
</dbReference>
<dbReference type="NCBIfam" id="TIGR00254">
    <property type="entry name" value="GGDEF"/>
    <property type="match status" value="1"/>
</dbReference>
<dbReference type="SMART" id="SM00065">
    <property type="entry name" value="GAF"/>
    <property type="match status" value="1"/>
</dbReference>
<evidence type="ECO:0000256" key="1">
    <source>
        <dbReference type="SAM" id="Phobius"/>
    </source>
</evidence>
<proteinExistence type="predicted"/>
<dbReference type="SMART" id="SM00091">
    <property type="entry name" value="PAS"/>
    <property type="match status" value="2"/>
</dbReference>
<sequence>MIDLTKPVVSHTGVFMKNWLIAVSLASVATLFWAVIGFAVTEVRYSEVESQIANSARMIAENTAKTTLIGHFHRDSFYEAVMLNDNDFTNHYLMGMLASNMHIKGVAVFYNDEVFASAGEKFEIAVTPTVEGGDYSEIFSVGNDLFAISAFTNNAGSESSKDGYVILKLDLEGILSLLTTEGYSLNSEKGSLLLAGVSVSLERRWLPANYAAIAFVFLLTFAFTATIQRMAGKKFLFRRNREMSLLLEKIPTLIWCFRDQETFGIVNESFAKFFGRHPEEIDGKNVFEILTEHEAIECVESNKEVFARKEKLAFEQNSENSIGELRILEITKTPDIDEFGNIKSVVCSANDVTEERKALSKIKLIQFGLDNSNDEAYWIAPDGTILYANSAACKNLGYTKDEISGLKVNDLDKSMEAMDRRVSWERLKSKGRDTFEAYHVRKDGSVFPVEINRNYFRYDESEYEFTFARDISERMRNLEILERDRFRIERLHDAALNLERCGTLQDVYDSVIEAANEILEFDICFICVNEEDNLVIKASSNLNPRDPIVMPKDVGIVGKTFREKKPYIIDDIQEFPGTLKSNDIYRAGLSVPIGDVGVFQAMSANRSKFGQQELRLTELLMSHVREAIVRIETEKRMNYMSLHDGLTDLYNRFYFEEELIRLEGSRFYPISIVSADVDGLKLINDTMGHARGDQILLEFSRILRSCFRKNDVIARFGGDEFAVILIRTDEATTEKIASRVREIVGKFNRDHIGPPLSVSMGIATSKGQEQSLVETLRHADDLMYRDKLYRSSSVRSQMVNTLLVTLAEKDQISGGHAKRLQRMCLELGRRAGLSSRQLSDLALFAQVHDLGKVGIPDRILFKPGPLDDDEWKVMRLHPEKGYRIAVSSPDLSSVADLILRHHERWDGEGYPLGIKGDKIPVECRILSIVDAFDAMTNDRPYSKARNRQEAIDEIKRCSGTQFDPELVIKFREMIEIESF</sequence>
<feature type="domain" description="PAC" evidence="3">
    <location>
        <begin position="312"/>
        <end position="364"/>
    </location>
</feature>
<dbReference type="InterPro" id="IPR035965">
    <property type="entry name" value="PAS-like_dom_sf"/>
</dbReference>
<dbReference type="CDD" id="cd00130">
    <property type="entry name" value="PAS"/>
    <property type="match status" value="2"/>
</dbReference>
<dbReference type="SUPFAM" id="SSF55073">
    <property type="entry name" value="Nucleotide cyclase"/>
    <property type="match status" value="1"/>
</dbReference>
<gene>
    <name evidence="6" type="ORF">XD94_1052</name>
</gene>
<reference evidence="7" key="1">
    <citation type="journal article" date="2015" name="MBio">
        <title>Genome-Resolved Metagenomic Analysis Reveals Roles for Candidate Phyla and Other Microbial Community Members in Biogeochemical Transformations in Oil Reservoirs.</title>
        <authorList>
            <person name="Hu P."/>
            <person name="Tom L."/>
            <person name="Singh A."/>
            <person name="Thomas B.C."/>
            <person name="Baker B.J."/>
            <person name="Piceno Y.M."/>
            <person name="Andersen G.L."/>
            <person name="Banfield J.F."/>
        </authorList>
    </citation>
    <scope>NUCLEOTIDE SEQUENCE [LARGE SCALE GENOMIC DNA]</scope>
</reference>
<dbReference type="Pfam" id="PF13185">
    <property type="entry name" value="GAF_2"/>
    <property type="match status" value="1"/>
</dbReference>
<dbReference type="Gene3D" id="3.30.450.40">
    <property type="match status" value="1"/>
</dbReference>
<dbReference type="PROSITE" id="PS50113">
    <property type="entry name" value="PAC"/>
    <property type="match status" value="1"/>
</dbReference>
<feature type="domain" description="PAS" evidence="2">
    <location>
        <begin position="369"/>
        <end position="405"/>
    </location>
</feature>
<dbReference type="Gene3D" id="3.30.70.270">
    <property type="match status" value="1"/>
</dbReference>
<feature type="domain" description="GGDEF" evidence="4">
    <location>
        <begin position="668"/>
        <end position="799"/>
    </location>
</feature>
<dbReference type="SUPFAM" id="SSF55785">
    <property type="entry name" value="PYP-like sensor domain (PAS domain)"/>
    <property type="match status" value="2"/>
</dbReference>
<evidence type="ECO:0000259" key="4">
    <source>
        <dbReference type="PROSITE" id="PS50887"/>
    </source>
</evidence>
<dbReference type="InterPro" id="IPR000700">
    <property type="entry name" value="PAS-assoc_C"/>
</dbReference>
<dbReference type="PROSITE" id="PS50887">
    <property type="entry name" value="GGDEF"/>
    <property type="match status" value="1"/>
</dbReference>
<dbReference type="InterPro" id="IPR000014">
    <property type="entry name" value="PAS"/>
</dbReference>
<dbReference type="InterPro" id="IPR043128">
    <property type="entry name" value="Rev_trsase/Diguanyl_cyclase"/>
</dbReference>
<dbReference type="PROSITE" id="PS50112">
    <property type="entry name" value="PAS"/>
    <property type="match status" value="2"/>
</dbReference>
<dbReference type="CDD" id="cd00077">
    <property type="entry name" value="HDc"/>
    <property type="match status" value="1"/>
</dbReference>
<dbReference type="SUPFAM" id="SSF55781">
    <property type="entry name" value="GAF domain-like"/>
    <property type="match status" value="1"/>
</dbReference>
<keyword evidence="1" id="KW-1133">Transmembrane helix</keyword>
<dbReference type="CDD" id="cd01949">
    <property type="entry name" value="GGDEF"/>
    <property type="match status" value="1"/>
</dbReference>
<evidence type="ECO:0000259" key="2">
    <source>
        <dbReference type="PROSITE" id="PS50112"/>
    </source>
</evidence>
<protein>
    <submittedName>
        <fullName evidence="6">PAS domain S-box/diguanylate cyclase (GGDEF) domain-containing protein</fullName>
    </submittedName>
</protein>
<feature type="domain" description="HD-GYP" evidence="5">
    <location>
        <begin position="791"/>
        <end position="979"/>
    </location>
</feature>
<dbReference type="Pfam" id="PF13487">
    <property type="entry name" value="HD_5"/>
    <property type="match status" value="1"/>
</dbReference>
<evidence type="ECO:0000313" key="7">
    <source>
        <dbReference type="Proteomes" id="UP000054092"/>
    </source>
</evidence>
<keyword evidence="1" id="KW-0472">Membrane</keyword>
<dbReference type="InterPro" id="IPR003607">
    <property type="entry name" value="HD/PDEase_dom"/>
</dbReference>
<dbReference type="SUPFAM" id="SSF109604">
    <property type="entry name" value="HD-domain/PDEase-like"/>
    <property type="match status" value="1"/>
</dbReference>
<evidence type="ECO:0000259" key="5">
    <source>
        <dbReference type="PROSITE" id="PS51832"/>
    </source>
</evidence>
<name>A0A101HP27_9BACT</name>
<dbReference type="InterPro" id="IPR037522">
    <property type="entry name" value="HD_GYP_dom"/>
</dbReference>
<dbReference type="Pfam" id="PF13426">
    <property type="entry name" value="PAS_9"/>
    <property type="match status" value="2"/>
</dbReference>
<organism evidence="6 7">
    <name type="scientific">Mesotoga prima</name>
    <dbReference type="NCBI Taxonomy" id="1184387"/>
    <lineage>
        <taxon>Bacteria</taxon>
        <taxon>Thermotogati</taxon>
        <taxon>Thermotogota</taxon>
        <taxon>Thermotogae</taxon>
        <taxon>Kosmotogales</taxon>
        <taxon>Kosmotogaceae</taxon>
        <taxon>Mesotoga</taxon>
    </lineage>
</organism>
<dbReference type="Pfam" id="PF00990">
    <property type="entry name" value="GGDEF"/>
    <property type="match status" value="1"/>
</dbReference>
<dbReference type="InterPro" id="IPR003018">
    <property type="entry name" value="GAF"/>
</dbReference>
<feature type="transmembrane region" description="Helical" evidence="1">
    <location>
        <begin position="210"/>
        <end position="231"/>
    </location>
</feature>
<evidence type="ECO:0000313" key="6">
    <source>
        <dbReference type="EMBL" id="KUK80314.1"/>
    </source>
</evidence>